<proteinExistence type="predicted"/>
<dbReference type="EMBL" id="JASVDS010000001">
    <property type="protein sequence ID" value="MDL5031106.1"/>
    <property type="molecule type" value="Genomic_DNA"/>
</dbReference>
<dbReference type="InterPro" id="IPR006140">
    <property type="entry name" value="D-isomer_DH_NAD-bd"/>
</dbReference>
<keyword evidence="1" id="KW-0560">Oxidoreductase</keyword>
<name>A0ABT7LHS3_9BURK</name>
<dbReference type="Gene3D" id="3.40.50.720">
    <property type="entry name" value="NAD(P)-binding Rossmann-like Domain"/>
    <property type="match status" value="2"/>
</dbReference>
<feature type="domain" description="D-isomer specific 2-hydroxyacid dehydrogenase NAD-binding" evidence="3">
    <location>
        <begin position="112"/>
        <end position="287"/>
    </location>
</feature>
<dbReference type="RefSeq" id="WP_285981223.1">
    <property type="nucleotide sequence ID" value="NZ_JASVDS010000001.1"/>
</dbReference>
<comment type="caution">
    <text evidence="4">The sequence shown here is derived from an EMBL/GenBank/DDBJ whole genome shotgun (WGS) entry which is preliminary data.</text>
</comment>
<evidence type="ECO:0000313" key="4">
    <source>
        <dbReference type="EMBL" id="MDL5031106.1"/>
    </source>
</evidence>
<keyword evidence="5" id="KW-1185">Reference proteome</keyword>
<dbReference type="Pfam" id="PF02826">
    <property type="entry name" value="2-Hacid_dh_C"/>
    <property type="match status" value="1"/>
</dbReference>
<dbReference type="Proteomes" id="UP001238603">
    <property type="component" value="Unassembled WGS sequence"/>
</dbReference>
<dbReference type="InterPro" id="IPR036291">
    <property type="entry name" value="NAD(P)-bd_dom_sf"/>
</dbReference>
<evidence type="ECO:0000256" key="2">
    <source>
        <dbReference type="ARBA" id="ARBA00023027"/>
    </source>
</evidence>
<dbReference type="PANTHER" id="PTHR43333:SF1">
    <property type="entry name" value="D-ISOMER SPECIFIC 2-HYDROXYACID DEHYDROGENASE NAD-BINDING DOMAIN-CONTAINING PROTEIN"/>
    <property type="match status" value="1"/>
</dbReference>
<evidence type="ECO:0000313" key="5">
    <source>
        <dbReference type="Proteomes" id="UP001238603"/>
    </source>
</evidence>
<dbReference type="SUPFAM" id="SSF51735">
    <property type="entry name" value="NAD(P)-binding Rossmann-fold domains"/>
    <property type="match status" value="1"/>
</dbReference>
<gene>
    <name evidence="4" type="ORF">QRD43_04225</name>
</gene>
<keyword evidence="2" id="KW-0520">NAD</keyword>
<evidence type="ECO:0000256" key="1">
    <source>
        <dbReference type="ARBA" id="ARBA00023002"/>
    </source>
</evidence>
<sequence>MALLLCGGWRLDQPEGRAEQQRWLAALEQALPGEEWILQSPADGAAAGRIDVAVVANPPPGSLQGLPALGLIQSLWAGVDRLLLDGTVPQEPPLCRMVDPAMNEAMVQTALWATLALHRGFFQCQRQQREALWRQPPQLRAAEWQVLVLGQGELGGRVGRALAGLGYAVTGWSRRPRPSEALQGRQGLHGADGLAQGLAAADTVINLLPLTDETRGFLDARRLAAFKRGASLINLARGAHLDEAALLAALDSGQVGHAVLDVFQQEPLPAPHPFWRHERVTVLPHTAAQTDPRSAAEVVAANVRAWRRGAPLLHRVERSQGY</sequence>
<protein>
    <submittedName>
        <fullName evidence="4">Glyoxylate/hydroxypyruvate reductase A</fullName>
    </submittedName>
</protein>
<dbReference type="PANTHER" id="PTHR43333">
    <property type="entry name" value="2-HACID_DH_C DOMAIN-CONTAINING PROTEIN"/>
    <property type="match status" value="1"/>
</dbReference>
<dbReference type="CDD" id="cd12164">
    <property type="entry name" value="GDH_like_2"/>
    <property type="match status" value="1"/>
</dbReference>
<reference evidence="4 5" key="1">
    <citation type="submission" date="2023-06" db="EMBL/GenBank/DDBJ databases">
        <title>Pelomonas sp. APW6 16S ribosomal RNA gene genome sequencing and assembly.</title>
        <authorList>
            <person name="Woo H."/>
        </authorList>
    </citation>
    <scope>NUCLEOTIDE SEQUENCE [LARGE SCALE GENOMIC DNA]</scope>
    <source>
        <strain evidence="4 5">APW6</strain>
    </source>
</reference>
<accession>A0ABT7LHS3</accession>
<evidence type="ECO:0000259" key="3">
    <source>
        <dbReference type="Pfam" id="PF02826"/>
    </source>
</evidence>
<organism evidence="4 5">
    <name type="scientific">Roseateles subflavus</name>
    <dbReference type="NCBI Taxonomy" id="3053353"/>
    <lineage>
        <taxon>Bacteria</taxon>
        <taxon>Pseudomonadati</taxon>
        <taxon>Pseudomonadota</taxon>
        <taxon>Betaproteobacteria</taxon>
        <taxon>Burkholderiales</taxon>
        <taxon>Sphaerotilaceae</taxon>
        <taxon>Roseateles</taxon>
    </lineage>
</organism>